<keyword evidence="2" id="KW-1133">Transmembrane helix</keyword>
<sequence length="77" mass="8872">MLKDFRLYLEVLTHWEVWVAIVVFFFGFLIVVYLGGVNSRSKILVGKLPEVESSSKKKNVKVTPKDEDITENAIEEE</sequence>
<keyword evidence="2" id="KW-0472">Membrane</keyword>
<evidence type="ECO:0000256" key="2">
    <source>
        <dbReference type="SAM" id="Phobius"/>
    </source>
</evidence>
<comment type="caution">
    <text evidence="3">The sequence shown here is derived from an EMBL/GenBank/DDBJ whole genome shotgun (WGS) entry which is preliminary data.</text>
</comment>
<evidence type="ECO:0000313" key="3">
    <source>
        <dbReference type="EMBL" id="MEM5947933.1"/>
    </source>
</evidence>
<keyword evidence="2" id="KW-0812">Transmembrane</keyword>
<evidence type="ECO:0000256" key="1">
    <source>
        <dbReference type="SAM" id="MobiDB-lite"/>
    </source>
</evidence>
<accession>A0ABU9UB85</accession>
<dbReference type="RefSeq" id="WP_420069379.1">
    <property type="nucleotide sequence ID" value="NZ_JBCHKQ010000002.1"/>
</dbReference>
<organism evidence="3 4">
    <name type="scientific">Rarispira pelagica</name>
    <dbReference type="NCBI Taxonomy" id="3141764"/>
    <lineage>
        <taxon>Bacteria</taxon>
        <taxon>Pseudomonadati</taxon>
        <taxon>Spirochaetota</taxon>
        <taxon>Spirochaetia</taxon>
        <taxon>Winmispirales</taxon>
        <taxon>Winmispiraceae</taxon>
        <taxon>Rarispira</taxon>
    </lineage>
</organism>
<dbReference type="Proteomes" id="UP001466331">
    <property type="component" value="Unassembled WGS sequence"/>
</dbReference>
<dbReference type="EMBL" id="JBCHKQ010000002">
    <property type="protein sequence ID" value="MEM5947933.1"/>
    <property type="molecule type" value="Genomic_DNA"/>
</dbReference>
<reference evidence="3 4" key="1">
    <citation type="submission" date="2024-03" db="EMBL/GenBank/DDBJ databases">
        <title>Ignisphaera cupida sp. nov., a hyperthermophilic hydrolytic archaeon from a hot spring of Kamchatka, and proposal of Ignisphaeraceae fam. nov.</title>
        <authorList>
            <person name="Podosokorskaya O.A."/>
            <person name="Elcheninov A.G."/>
            <person name="Maltseva A.I."/>
            <person name="Zayulina K.S."/>
            <person name="Novikov A."/>
            <person name="Merkel A.Y."/>
        </authorList>
    </citation>
    <scope>NUCLEOTIDE SEQUENCE [LARGE SCALE GENOMIC DNA]</scope>
    <source>
        <strain evidence="3 4">38H-sp</strain>
    </source>
</reference>
<feature type="compositionally biased region" description="Acidic residues" evidence="1">
    <location>
        <begin position="68"/>
        <end position="77"/>
    </location>
</feature>
<evidence type="ECO:0000313" key="4">
    <source>
        <dbReference type="Proteomes" id="UP001466331"/>
    </source>
</evidence>
<gene>
    <name evidence="3" type="ORF">WKV44_05205</name>
</gene>
<feature type="transmembrane region" description="Helical" evidence="2">
    <location>
        <begin position="15"/>
        <end position="34"/>
    </location>
</feature>
<proteinExistence type="predicted"/>
<evidence type="ECO:0008006" key="5">
    <source>
        <dbReference type="Google" id="ProtNLM"/>
    </source>
</evidence>
<keyword evidence="4" id="KW-1185">Reference proteome</keyword>
<protein>
    <recommendedName>
        <fullName evidence="5">CcoQ/FixQ family Cbb3-type cytochrome c oxidase assembly chaperone</fullName>
    </recommendedName>
</protein>
<name>A0ABU9UB85_9SPIR</name>
<feature type="region of interest" description="Disordered" evidence="1">
    <location>
        <begin position="52"/>
        <end position="77"/>
    </location>
</feature>